<evidence type="ECO:0000256" key="2">
    <source>
        <dbReference type="ARBA" id="ARBA00022692"/>
    </source>
</evidence>
<evidence type="ECO:0000256" key="6">
    <source>
        <dbReference type="SAM" id="MobiDB-lite"/>
    </source>
</evidence>
<dbReference type="AlphaFoldDB" id="A0A175RH11"/>
<name>A0A175RH11_9MICO</name>
<keyword evidence="5 7" id="KW-0472">Membrane</keyword>
<evidence type="ECO:0000313" key="9">
    <source>
        <dbReference type="EMBL" id="KTR02129.1"/>
    </source>
</evidence>
<dbReference type="Pfam" id="PF05140">
    <property type="entry name" value="ResB"/>
    <property type="match status" value="1"/>
</dbReference>
<evidence type="ECO:0000313" key="10">
    <source>
        <dbReference type="Proteomes" id="UP000078252"/>
    </source>
</evidence>
<keyword evidence="4 7" id="KW-1133">Transmembrane helix</keyword>
<feature type="non-terminal residue" evidence="9">
    <location>
        <position position="209"/>
    </location>
</feature>
<feature type="transmembrane region" description="Helical" evidence="7">
    <location>
        <begin position="104"/>
        <end position="123"/>
    </location>
</feature>
<feature type="domain" description="ResB-like" evidence="8">
    <location>
        <begin position="48"/>
        <end position="203"/>
    </location>
</feature>
<accession>A0A175RH11</accession>
<dbReference type="PANTHER" id="PTHR31566:SF0">
    <property type="entry name" value="CYTOCHROME C BIOGENESIS PROTEIN CCS1, CHLOROPLASTIC"/>
    <property type="match status" value="1"/>
</dbReference>
<dbReference type="GO" id="GO:0016020">
    <property type="term" value="C:membrane"/>
    <property type="evidence" value="ECO:0007669"/>
    <property type="project" value="UniProtKB-SubCell"/>
</dbReference>
<dbReference type="GO" id="GO:0017004">
    <property type="term" value="P:cytochrome complex assembly"/>
    <property type="evidence" value="ECO:0007669"/>
    <property type="project" value="UniProtKB-KW"/>
</dbReference>
<evidence type="ECO:0000256" key="7">
    <source>
        <dbReference type="SAM" id="Phobius"/>
    </source>
</evidence>
<evidence type="ECO:0000256" key="3">
    <source>
        <dbReference type="ARBA" id="ARBA00022748"/>
    </source>
</evidence>
<dbReference type="InterPro" id="IPR007816">
    <property type="entry name" value="ResB-like_domain"/>
</dbReference>
<evidence type="ECO:0000256" key="5">
    <source>
        <dbReference type="ARBA" id="ARBA00023136"/>
    </source>
</evidence>
<keyword evidence="3" id="KW-0201">Cytochrome c-type biogenesis</keyword>
<evidence type="ECO:0000259" key="8">
    <source>
        <dbReference type="Pfam" id="PF05140"/>
    </source>
</evidence>
<gene>
    <name evidence="9" type="ORF">NS184_16655</name>
</gene>
<dbReference type="EMBL" id="LDQC01000139">
    <property type="protein sequence ID" value="KTR02129.1"/>
    <property type="molecule type" value="Genomic_DNA"/>
</dbReference>
<feature type="transmembrane region" description="Helical" evidence="7">
    <location>
        <begin position="50"/>
        <end position="68"/>
    </location>
</feature>
<dbReference type="InterPro" id="IPR023494">
    <property type="entry name" value="Cyt_c_bgen_Ccs1/CcsB/ResB"/>
</dbReference>
<organism evidence="9 10">
    <name type="scientific">Curtobacterium luteum</name>
    <dbReference type="NCBI Taxonomy" id="33881"/>
    <lineage>
        <taxon>Bacteria</taxon>
        <taxon>Bacillati</taxon>
        <taxon>Actinomycetota</taxon>
        <taxon>Actinomycetes</taxon>
        <taxon>Micrococcales</taxon>
        <taxon>Microbacteriaceae</taxon>
        <taxon>Curtobacterium</taxon>
    </lineage>
</organism>
<feature type="region of interest" description="Disordered" evidence="6">
    <location>
        <begin position="1"/>
        <end position="25"/>
    </location>
</feature>
<comment type="caution">
    <text evidence="9">The sequence shown here is derived from an EMBL/GenBank/DDBJ whole genome shotgun (WGS) entry which is preliminary data.</text>
</comment>
<keyword evidence="2 7" id="KW-0812">Transmembrane</keyword>
<protein>
    <submittedName>
        <fullName evidence="9">Cytochrome C biogenesis protein</fullName>
    </submittedName>
</protein>
<dbReference type="RefSeq" id="WP_193750541.1">
    <property type="nucleotide sequence ID" value="NZ_LDQC01000139.1"/>
</dbReference>
<feature type="non-terminal residue" evidence="9">
    <location>
        <position position="1"/>
    </location>
</feature>
<evidence type="ECO:0000256" key="4">
    <source>
        <dbReference type="ARBA" id="ARBA00022989"/>
    </source>
</evidence>
<comment type="subcellular location">
    <subcellularLocation>
        <location evidence="1">Membrane</location>
        <topology evidence="1">Multi-pass membrane protein</topology>
    </subcellularLocation>
</comment>
<proteinExistence type="predicted"/>
<feature type="compositionally biased region" description="Basic and acidic residues" evidence="6">
    <location>
        <begin position="1"/>
        <end position="20"/>
    </location>
</feature>
<dbReference type="PANTHER" id="PTHR31566">
    <property type="entry name" value="CYTOCHROME C BIOGENESIS PROTEIN CCS1, CHLOROPLASTIC"/>
    <property type="match status" value="1"/>
</dbReference>
<reference evidence="9 10" key="1">
    <citation type="journal article" date="2016" name="Front. Microbiol.">
        <title>Genomic Resource of Rice Seed Associated Bacteria.</title>
        <authorList>
            <person name="Midha S."/>
            <person name="Bansal K."/>
            <person name="Sharma S."/>
            <person name="Kumar N."/>
            <person name="Patil P.P."/>
            <person name="Chaudhry V."/>
            <person name="Patil P.B."/>
        </authorList>
    </citation>
    <scope>NUCLEOTIDE SEQUENCE [LARGE SCALE GENOMIC DNA]</scope>
    <source>
        <strain evidence="9 10">NS184</strain>
    </source>
</reference>
<sequence length="209" mass="22823">SDPQRPSDHVDSAPAPRERNGAGGADVAQPRLGLVGYLRFFWRQLTSMRTALFLLMLLALAAIPGSLVPQRTADPNGVVQYKSDHPALYPVLDKLQVFDTYTSVWFSAIYLLLFVSLIGCIVPRTKHHWQALRTRPPKTPVRLGRLAGFQSVPVDATSVGTAANGADVATGLPTVDHAVTRAMAILKRSGYRVERFGDSVTAHRVTPRD</sequence>
<dbReference type="Proteomes" id="UP000078252">
    <property type="component" value="Unassembled WGS sequence"/>
</dbReference>
<evidence type="ECO:0000256" key="1">
    <source>
        <dbReference type="ARBA" id="ARBA00004141"/>
    </source>
</evidence>